<dbReference type="GO" id="GO:0008270">
    <property type="term" value="F:zinc ion binding"/>
    <property type="evidence" value="ECO:0007669"/>
    <property type="project" value="UniProtKB-KW"/>
</dbReference>
<evidence type="ECO:0000256" key="3">
    <source>
        <dbReference type="ARBA" id="ARBA00013184"/>
    </source>
</evidence>
<keyword evidence="8" id="KW-0007">Acetylation</keyword>
<dbReference type="Gene3D" id="3.30.60.60">
    <property type="entry name" value="N-acetyl transferase-like"/>
    <property type="match status" value="1"/>
</dbReference>
<keyword evidence="12" id="KW-0012">Acyltransferase</keyword>
<feature type="active site" description="Proton donor/acceptor" evidence="13">
    <location>
        <position position="209"/>
    </location>
</feature>
<dbReference type="PROSITE" id="PS51726">
    <property type="entry name" value="MYST_HAT"/>
    <property type="match status" value="1"/>
</dbReference>
<evidence type="ECO:0000256" key="2">
    <source>
        <dbReference type="ARBA" id="ARBA00010107"/>
    </source>
</evidence>
<evidence type="ECO:0000256" key="10">
    <source>
        <dbReference type="ARBA" id="ARBA00023163"/>
    </source>
</evidence>
<dbReference type="OrthoDB" id="787137at2759"/>
<dbReference type="InterPro" id="IPR036388">
    <property type="entry name" value="WH-like_DNA-bd_sf"/>
</dbReference>
<evidence type="ECO:0000256" key="7">
    <source>
        <dbReference type="ARBA" id="ARBA00022833"/>
    </source>
</evidence>
<evidence type="ECO:0000256" key="1">
    <source>
        <dbReference type="ARBA" id="ARBA00004123"/>
    </source>
</evidence>
<evidence type="ECO:0000259" key="14">
    <source>
        <dbReference type="PROSITE" id="PS51726"/>
    </source>
</evidence>
<evidence type="ECO:0000256" key="8">
    <source>
        <dbReference type="ARBA" id="ARBA00022990"/>
    </source>
</evidence>
<evidence type="ECO:0000256" key="12">
    <source>
        <dbReference type="ARBA" id="ARBA00023315"/>
    </source>
</evidence>
<gene>
    <name evidence="15" type="ORF">BN860_10462g</name>
</gene>
<evidence type="ECO:0000256" key="13">
    <source>
        <dbReference type="PIRSR" id="PIRSR602717-51"/>
    </source>
</evidence>
<accession>A0A8J2T3Y9</accession>
<evidence type="ECO:0000256" key="9">
    <source>
        <dbReference type="ARBA" id="ARBA00023015"/>
    </source>
</evidence>
<dbReference type="InterPro" id="IPR016181">
    <property type="entry name" value="Acyl_CoA_acyltransferase"/>
</dbReference>
<keyword evidence="5" id="KW-0479">Metal-binding</keyword>
<dbReference type="GO" id="GO:0046972">
    <property type="term" value="F:histone H4K16 acetyltransferase activity"/>
    <property type="evidence" value="ECO:0007669"/>
    <property type="project" value="TreeGrafter"/>
</dbReference>
<keyword evidence="16" id="KW-1185">Reference proteome</keyword>
<evidence type="ECO:0000313" key="16">
    <source>
        <dbReference type="Proteomes" id="UP000019375"/>
    </source>
</evidence>
<dbReference type="PANTHER" id="PTHR10615">
    <property type="entry name" value="HISTONE ACETYLTRANSFERASE"/>
    <property type="match status" value="1"/>
</dbReference>
<keyword evidence="6" id="KW-0863">Zinc-finger</keyword>
<dbReference type="SUPFAM" id="SSF55729">
    <property type="entry name" value="Acyl-CoA N-acyltransferases (Nat)"/>
    <property type="match status" value="1"/>
</dbReference>
<comment type="similarity">
    <text evidence="2">Belongs to the MYST (SAS/MOZ) family.</text>
</comment>
<evidence type="ECO:0000313" key="15">
    <source>
        <dbReference type="EMBL" id="CDF88446.1"/>
    </source>
</evidence>
<organism evidence="15 16">
    <name type="scientific">Zygosaccharomyces bailii (strain CLIB 213 / ATCC 58445 / CBS 680 / BCRC 21525 / NBRC 1098 / NCYC 1416 / NRRL Y-2227)</name>
    <dbReference type="NCBI Taxonomy" id="1333698"/>
    <lineage>
        <taxon>Eukaryota</taxon>
        <taxon>Fungi</taxon>
        <taxon>Dikarya</taxon>
        <taxon>Ascomycota</taxon>
        <taxon>Saccharomycotina</taxon>
        <taxon>Saccharomycetes</taxon>
        <taxon>Saccharomycetales</taxon>
        <taxon>Saccharomycetaceae</taxon>
        <taxon>Zygosaccharomyces</taxon>
    </lineage>
</organism>
<name>A0A8J2T3Y9_ZYGB2</name>
<evidence type="ECO:0000256" key="11">
    <source>
        <dbReference type="ARBA" id="ARBA00023242"/>
    </source>
</evidence>
<dbReference type="PANTHER" id="PTHR10615:SF219">
    <property type="entry name" value="HISTONE ACETYLTRANSFERASE KAT5"/>
    <property type="match status" value="1"/>
</dbReference>
<dbReference type="Proteomes" id="UP000019375">
    <property type="component" value="Unassembled WGS sequence"/>
</dbReference>
<proteinExistence type="inferred from homology"/>
<dbReference type="InterPro" id="IPR050603">
    <property type="entry name" value="MYST_HAT"/>
</dbReference>
<keyword evidence="7" id="KW-0862">Zinc</keyword>
<evidence type="ECO:0000256" key="4">
    <source>
        <dbReference type="ARBA" id="ARBA00022679"/>
    </source>
</evidence>
<reference evidence="16" key="1">
    <citation type="journal article" date="2013" name="Genome Announc.">
        <title>Genome sequence of the food spoilage yeast Zygosaccharomyces bailii CLIB 213(T).</title>
        <authorList>
            <person name="Galeote V."/>
            <person name="Bigey F."/>
            <person name="Devillers H."/>
            <person name="Neuveglise C."/>
            <person name="Dequin S."/>
        </authorList>
    </citation>
    <scope>NUCLEOTIDE SEQUENCE [LARGE SCALE GENOMIC DNA]</scope>
    <source>
        <strain evidence="16">CLIB 213 / ATCC 58445 / CBS 680 / CCRC 21525 / NBRC 1098 / NCYC 1416 / NRRL Y-2227</strain>
    </source>
</reference>
<dbReference type="GO" id="GO:0035267">
    <property type="term" value="C:NuA4 histone acetyltransferase complex"/>
    <property type="evidence" value="ECO:0007669"/>
    <property type="project" value="TreeGrafter"/>
</dbReference>
<dbReference type="AlphaFoldDB" id="A0A8J2T3Y9"/>
<evidence type="ECO:0000256" key="6">
    <source>
        <dbReference type="ARBA" id="ARBA00022771"/>
    </source>
</evidence>
<dbReference type="Gene3D" id="1.10.10.10">
    <property type="entry name" value="Winged helix-like DNA-binding domain superfamily/Winged helix DNA-binding domain"/>
    <property type="match status" value="1"/>
</dbReference>
<evidence type="ECO:0000256" key="5">
    <source>
        <dbReference type="ARBA" id="ARBA00022723"/>
    </source>
</evidence>
<dbReference type="EMBL" id="HG316455">
    <property type="protein sequence ID" value="CDF88446.1"/>
    <property type="molecule type" value="Genomic_DNA"/>
</dbReference>
<dbReference type="FunFam" id="3.40.630.30:FF:000067">
    <property type="entry name" value="Histone acetyltransferase"/>
    <property type="match status" value="1"/>
</dbReference>
<comment type="subcellular location">
    <subcellularLocation>
        <location evidence="1">Nucleus</location>
    </subcellularLocation>
</comment>
<keyword evidence="10" id="KW-0804">Transcription</keyword>
<sequence length="302" mass="35252">MTEEGDGLYGILNERNIKEVQFGIDKRFPTWYGSNVYFDSENKTLGYIEHEGTKNRDKTFQYWLNTLYVCEYCFKYTNKEESLAGHAPHCEFKKRPPGRIKYKSPDFTIRRVKGTKHRLFCQCLCLFTKLFLDNKSMYFKVDHYDFYIVYENNSTKPMGFFSKDLVSYFRNNLACVLVFPPYQRRQLGTLLLDFSYAISKFEGLISGPETPLSPFGLIGYLKYWSMKICWHLTEGELAKLERVTLENISAVTGFRIGDIITTLKYLGCLGGTNEIYLSVLKKKLNRNGLKSLINDEYLLLDD</sequence>
<keyword evidence="9" id="KW-0805">Transcription regulation</keyword>
<dbReference type="Gene3D" id="3.40.630.30">
    <property type="match status" value="1"/>
</dbReference>
<dbReference type="Pfam" id="PF01853">
    <property type="entry name" value="MOZ_SAS"/>
    <property type="match status" value="1"/>
</dbReference>
<keyword evidence="11" id="KW-0539">Nucleus</keyword>
<feature type="domain" description="MYST-type HAT" evidence="14">
    <location>
        <begin position="12"/>
        <end position="302"/>
    </location>
</feature>
<dbReference type="InterPro" id="IPR002717">
    <property type="entry name" value="HAT_MYST-type"/>
</dbReference>
<dbReference type="GO" id="GO:0005634">
    <property type="term" value="C:nucleus"/>
    <property type="evidence" value="ECO:0007669"/>
    <property type="project" value="UniProtKB-SubCell"/>
</dbReference>
<dbReference type="GO" id="GO:0006355">
    <property type="term" value="P:regulation of DNA-templated transcription"/>
    <property type="evidence" value="ECO:0007669"/>
    <property type="project" value="InterPro"/>
</dbReference>
<protein>
    <recommendedName>
        <fullName evidence="3">histone acetyltransferase</fullName>
        <ecNumber evidence="3">2.3.1.48</ecNumber>
    </recommendedName>
</protein>
<dbReference type="EC" id="2.3.1.48" evidence="3"/>
<keyword evidence="4" id="KW-0808">Transferase</keyword>